<proteinExistence type="predicted"/>
<name>A0AA88X424_9ASTE</name>
<dbReference type="InterPro" id="IPR016135">
    <property type="entry name" value="UBQ-conjugating_enzyme/RWD"/>
</dbReference>
<comment type="caution">
    <text evidence="2">The sequence shown here is derived from an EMBL/GenBank/DDBJ whole genome shotgun (WGS) entry which is preliminary data.</text>
</comment>
<dbReference type="InterPro" id="IPR050113">
    <property type="entry name" value="Ub_conjugating_enzyme"/>
</dbReference>
<dbReference type="PANTHER" id="PTHR24067">
    <property type="entry name" value="UBIQUITIN-CONJUGATING ENZYME E2"/>
    <property type="match status" value="1"/>
</dbReference>
<dbReference type="SUPFAM" id="SSF54495">
    <property type="entry name" value="UBC-like"/>
    <property type="match status" value="1"/>
</dbReference>
<protein>
    <recommendedName>
        <fullName evidence="1">UBC core domain-containing protein</fullName>
    </recommendedName>
</protein>
<dbReference type="EMBL" id="JAVXUP010000285">
    <property type="protein sequence ID" value="KAK3031985.1"/>
    <property type="molecule type" value="Genomic_DNA"/>
</dbReference>
<keyword evidence="3" id="KW-1185">Reference proteome</keyword>
<dbReference type="Gene3D" id="3.10.110.10">
    <property type="entry name" value="Ubiquitin Conjugating Enzyme"/>
    <property type="match status" value="1"/>
</dbReference>
<evidence type="ECO:0000313" key="2">
    <source>
        <dbReference type="EMBL" id="KAK3031985.1"/>
    </source>
</evidence>
<gene>
    <name evidence="2" type="ORF">RJ639_036190</name>
</gene>
<accession>A0AA88X424</accession>
<dbReference type="Pfam" id="PF00179">
    <property type="entry name" value="UQ_con"/>
    <property type="match status" value="1"/>
</dbReference>
<organism evidence="2 3">
    <name type="scientific">Escallonia herrerae</name>
    <dbReference type="NCBI Taxonomy" id="1293975"/>
    <lineage>
        <taxon>Eukaryota</taxon>
        <taxon>Viridiplantae</taxon>
        <taxon>Streptophyta</taxon>
        <taxon>Embryophyta</taxon>
        <taxon>Tracheophyta</taxon>
        <taxon>Spermatophyta</taxon>
        <taxon>Magnoliopsida</taxon>
        <taxon>eudicotyledons</taxon>
        <taxon>Gunneridae</taxon>
        <taxon>Pentapetalae</taxon>
        <taxon>asterids</taxon>
        <taxon>campanulids</taxon>
        <taxon>Escalloniales</taxon>
        <taxon>Escalloniaceae</taxon>
        <taxon>Escallonia</taxon>
    </lineage>
</organism>
<evidence type="ECO:0000313" key="3">
    <source>
        <dbReference type="Proteomes" id="UP001188597"/>
    </source>
</evidence>
<dbReference type="InterPro" id="IPR000608">
    <property type="entry name" value="UBC"/>
</dbReference>
<dbReference type="PROSITE" id="PS50127">
    <property type="entry name" value="UBC_2"/>
    <property type="match status" value="1"/>
</dbReference>
<sequence length="71" mass="7905">MGSSSVASLILQKELKNISEHAVEEFFAGLVDKDNLFQWRITIMGPPGTLYLEALFDAIMDFNSSLPTRLS</sequence>
<dbReference type="Proteomes" id="UP001188597">
    <property type="component" value="Unassembled WGS sequence"/>
</dbReference>
<reference evidence="2" key="1">
    <citation type="submission" date="2022-12" db="EMBL/GenBank/DDBJ databases">
        <title>Draft genome assemblies for two species of Escallonia (Escalloniales).</title>
        <authorList>
            <person name="Chanderbali A."/>
            <person name="Dervinis C."/>
            <person name="Anghel I."/>
            <person name="Soltis D."/>
            <person name="Soltis P."/>
            <person name="Zapata F."/>
        </authorList>
    </citation>
    <scope>NUCLEOTIDE SEQUENCE</scope>
    <source>
        <strain evidence="2">UCBG64.0493</strain>
        <tissue evidence="2">Leaf</tissue>
    </source>
</reference>
<dbReference type="AlphaFoldDB" id="A0AA88X424"/>
<evidence type="ECO:0000259" key="1">
    <source>
        <dbReference type="PROSITE" id="PS50127"/>
    </source>
</evidence>
<feature type="domain" description="UBC core" evidence="1">
    <location>
        <begin position="6"/>
        <end position="71"/>
    </location>
</feature>